<protein>
    <submittedName>
        <fullName evidence="2">Heme NO binding domain protein</fullName>
    </submittedName>
    <submittedName>
        <fullName evidence="3">Heme NO-binding domain-containing protein</fullName>
    </submittedName>
</protein>
<dbReference type="SUPFAM" id="SSF111126">
    <property type="entry name" value="Ligand-binding domain in the NO signalling and Golgi transport"/>
    <property type="match status" value="1"/>
</dbReference>
<dbReference type="Pfam" id="PF07700">
    <property type="entry name" value="HNOB"/>
    <property type="match status" value="1"/>
</dbReference>
<reference evidence="2 4" key="1">
    <citation type="submission" date="2015-02" db="EMBL/GenBank/DDBJ databases">
        <title>Genome sequene of Rhodovulum sulfidophilum DSM 2351.</title>
        <authorList>
            <person name="Nagao N."/>
        </authorList>
    </citation>
    <scope>NUCLEOTIDE SEQUENCE [LARGE SCALE GENOMIC DNA]</scope>
    <source>
        <strain evidence="2 4">DSM 2351</strain>
    </source>
</reference>
<dbReference type="InterPro" id="IPR024096">
    <property type="entry name" value="NO_sig/Golgi_transp_ligand-bd"/>
</dbReference>
<dbReference type="RefSeq" id="WP_060835224.1">
    <property type="nucleotide sequence ID" value="NZ_JAESJD010000037.1"/>
</dbReference>
<accession>A0A0D6B3S8</accession>
<dbReference type="PATRIC" id="fig|35806.4.peg.2718"/>
<dbReference type="PANTHER" id="PTHR45655:SF13">
    <property type="entry name" value="SOLUBLE GUANYLATE CYCLASE GCY-32-RELATED"/>
    <property type="match status" value="1"/>
</dbReference>
<dbReference type="GO" id="GO:0004383">
    <property type="term" value="F:guanylate cyclase activity"/>
    <property type="evidence" value="ECO:0007669"/>
    <property type="project" value="TreeGrafter"/>
</dbReference>
<dbReference type="PANTHER" id="PTHR45655">
    <property type="entry name" value="GUANYLATE CYCLASE SOLUBLE SUBUNIT BETA-2"/>
    <property type="match status" value="1"/>
</dbReference>
<proteinExistence type="predicted"/>
<organism evidence="2 4">
    <name type="scientific">Rhodovulum sulfidophilum</name>
    <name type="common">Rhodobacter sulfidophilus</name>
    <dbReference type="NCBI Taxonomy" id="35806"/>
    <lineage>
        <taxon>Bacteria</taxon>
        <taxon>Pseudomonadati</taxon>
        <taxon>Pseudomonadota</taxon>
        <taxon>Alphaproteobacteria</taxon>
        <taxon>Rhodobacterales</taxon>
        <taxon>Paracoccaceae</taxon>
        <taxon>Rhodovulum</taxon>
    </lineage>
</organism>
<dbReference type="GO" id="GO:0008074">
    <property type="term" value="C:guanylate cyclase complex, soluble"/>
    <property type="evidence" value="ECO:0007669"/>
    <property type="project" value="TreeGrafter"/>
</dbReference>
<dbReference type="Proteomes" id="UP000604473">
    <property type="component" value="Unassembled WGS sequence"/>
</dbReference>
<dbReference type="eggNOG" id="COG1060">
    <property type="taxonomic scope" value="Bacteria"/>
</dbReference>
<evidence type="ECO:0000313" key="4">
    <source>
        <dbReference type="Proteomes" id="UP000064912"/>
    </source>
</evidence>
<evidence type="ECO:0000259" key="1">
    <source>
        <dbReference type="Pfam" id="PF07700"/>
    </source>
</evidence>
<dbReference type="AlphaFoldDB" id="A0A0D6B3S8"/>
<dbReference type="Gene3D" id="3.90.1520.10">
    <property type="entry name" value="H-NOX domain"/>
    <property type="match status" value="1"/>
</dbReference>
<evidence type="ECO:0000313" key="2">
    <source>
        <dbReference type="EMBL" id="BAQ69788.1"/>
    </source>
</evidence>
<dbReference type="KEGG" id="rsu:NHU_02640"/>
<dbReference type="EMBL" id="AP014800">
    <property type="protein sequence ID" value="BAQ69788.1"/>
    <property type="molecule type" value="Genomic_DNA"/>
</dbReference>
<dbReference type="EMBL" id="JAESJJ010000002">
    <property type="protein sequence ID" value="MBL3607793.1"/>
    <property type="molecule type" value="Genomic_DNA"/>
</dbReference>
<dbReference type="InterPro" id="IPR011644">
    <property type="entry name" value="Heme_NO-bd"/>
</dbReference>
<name>A0A0D6B3S8_RHOSU</name>
<dbReference type="GO" id="GO:0020037">
    <property type="term" value="F:heme binding"/>
    <property type="evidence" value="ECO:0007669"/>
    <property type="project" value="InterPro"/>
</dbReference>
<dbReference type="GO" id="GO:0019934">
    <property type="term" value="P:cGMP-mediated signaling"/>
    <property type="evidence" value="ECO:0007669"/>
    <property type="project" value="TreeGrafter"/>
</dbReference>
<sequence>MQGLINRAIHFFLADTYGQQVWADIVRDAGLERHAFEAMLNYEDATTEALLVSASARLALPQAMLLEDLGTYLVSQSALEPVRRLLRFGGETFLEFLFSLEDLPDRARLAVPDLVLPELRLSEDAADGYRLDCRGDWPAAFYILQGLLRAMADDYGALVLLEPLEERPDGGLLGVRLLDTAFSAGRSFSLKGPLA</sequence>
<reference evidence="3 5" key="2">
    <citation type="submission" date="2021-01" db="EMBL/GenBank/DDBJ databases">
        <title>Draft genomes of Rhodovulum sulfidophilum.</title>
        <authorList>
            <person name="Guzman M.S."/>
        </authorList>
    </citation>
    <scope>NUCLEOTIDE SEQUENCE [LARGE SCALE GENOMIC DNA]</scope>
    <source>
        <strain evidence="3 5">AB35</strain>
    </source>
</reference>
<dbReference type="InterPro" id="IPR038158">
    <property type="entry name" value="H-NOX_domain_sf"/>
</dbReference>
<feature type="domain" description="Heme NO-binding" evidence="1">
    <location>
        <begin position="3"/>
        <end position="156"/>
    </location>
</feature>
<dbReference type="Proteomes" id="UP000064912">
    <property type="component" value="Chromosome"/>
</dbReference>
<keyword evidence="5" id="KW-1185">Reference proteome</keyword>
<dbReference type="GO" id="GO:0070482">
    <property type="term" value="P:response to oxygen levels"/>
    <property type="evidence" value="ECO:0007669"/>
    <property type="project" value="TreeGrafter"/>
</dbReference>
<gene>
    <name evidence="3" type="ORF">JMM60_03100</name>
    <name evidence="2" type="ORF">NHU_02640</name>
</gene>
<evidence type="ECO:0000313" key="5">
    <source>
        <dbReference type="Proteomes" id="UP000604473"/>
    </source>
</evidence>
<evidence type="ECO:0000313" key="3">
    <source>
        <dbReference type="EMBL" id="MBL3607793.1"/>
    </source>
</evidence>